<evidence type="ECO:0000313" key="2">
    <source>
        <dbReference type="Proteomes" id="UP001059380"/>
    </source>
</evidence>
<reference evidence="1" key="1">
    <citation type="submission" date="2021-04" db="EMBL/GenBank/DDBJ databases">
        <title>Phylogenetic analysis of Acidobacteriaceae.</title>
        <authorList>
            <person name="Qiu L."/>
            <person name="Zhang Q."/>
        </authorList>
    </citation>
    <scope>NUCLEOTIDE SEQUENCE</scope>
    <source>
        <strain evidence="1">DSM 25168</strain>
    </source>
</reference>
<proteinExistence type="predicted"/>
<sequence length="68" mass="7229">MISSAFVLQLERLASGNDPDAAKLAERMRVLVAGDDELGPGLECTFEDAVVIWIAADSGDLTPSLRPN</sequence>
<name>A0A9J7BWZ4_9BACT</name>
<keyword evidence="2" id="KW-1185">Reference proteome</keyword>
<gene>
    <name evidence="1" type="ORF">MOP44_10560</name>
</gene>
<evidence type="ECO:0000313" key="1">
    <source>
        <dbReference type="EMBL" id="UWZ86362.1"/>
    </source>
</evidence>
<protein>
    <submittedName>
        <fullName evidence="1">Uncharacterized protein</fullName>
    </submittedName>
</protein>
<organism evidence="1 2">
    <name type="scientific">Occallatibacter riparius</name>
    <dbReference type="NCBI Taxonomy" id="1002689"/>
    <lineage>
        <taxon>Bacteria</taxon>
        <taxon>Pseudomonadati</taxon>
        <taxon>Acidobacteriota</taxon>
        <taxon>Terriglobia</taxon>
        <taxon>Terriglobales</taxon>
        <taxon>Acidobacteriaceae</taxon>
        <taxon>Occallatibacter</taxon>
    </lineage>
</organism>
<dbReference type="KEGG" id="orp:MOP44_10560"/>
<accession>A0A9J7BWZ4</accession>
<dbReference type="EMBL" id="CP093313">
    <property type="protein sequence ID" value="UWZ86362.1"/>
    <property type="molecule type" value="Genomic_DNA"/>
</dbReference>
<dbReference type="Proteomes" id="UP001059380">
    <property type="component" value="Chromosome"/>
</dbReference>
<dbReference type="AlphaFoldDB" id="A0A9J7BWZ4"/>